<evidence type="ECO:0000256" key="2">
    <source>
        <dbReference type="ARBA" id="ARBA00022475"/>
    </source>
</evidence>
<dbReference type="Pfam" id="PF06738">
    <property type="entry name" value="ThrE"/>
    <property type="match status" value="1"/>
</dbReference>
<feature type="transmembrane region" description="Helical" evidence="7">
    <location>
        <begin position="139"/>
        <end position="156"/>
    </location>
</feature>
<feature type="transmembrane region" description="Helical" evidence="7">
    <location>
        <begin position="188"/>
        <end position="208"/>
    </location>
</feature>
<dbReference type="EMBL" id="FOIN01000036">
    <property type="protein sequence ID" value="SET75045.1"/>
    <property type="molecule type" value="Genomic_DNA"/>
</dbReference>
<keyword evidence="5 7" id="KW-0472">Membrane</keyword>
<feature type="transmembrane region" description="Helical" evidence="7">
    <location>
        <begin position="229"/>
        <end position="248"/>
    </location>
</feature>
<keyword evidence="3 7" id="KW-0812">Transmembrane</keyword>
<feature type="domain" description="Threonine/serine exporter-like N-terminal" evidence="8">
    <location>
        <begin position="9"/>
        <end position="246"/>
    </location>
</feature>
<dbReference type="AlphaFoldDB" id="A0A1I0GV07"/>
<dbReference type="InterPro" id="IPR050539">
    <property type="entry name" value="ThrE_Dicarb/AminoAcid_Exp"/>
</dbReference>
<dbReference type="GO" id="GO:0022857">
    <property type="term" value="F:transmembrane transporter activity"/>
    <property type="evidence" value="ECO:0007669"/>
    <property type="project" value="InterPro"/>
</dbReference>
<dbReference type="PANTHER" id="PTHR34390">
    <property type="entry name" value="UPF0442 PROTEIN YJJB-RELATED"/>
    <property type="match status" value="1"/>
</dbReference>
<evidence type="ECO:0000256" key="5">
    <source>
        <dbReference type="ARBA" id="ARBA00023136"/>
    </source>
</evidence>
<evidence type="ECO:0000256" key="4">
    <source>
        <dbReference type="ARBA" id="ARBA00022989"/>
    </source>
</evidence>
<comment type="similarity">
    <text evidence="6">Belongs to the ThrE exporter (TC 2.A.79) family.</text>
</comment>
<keyword evidence="10" id="KW-1185">Reference proteome</keyword>
<keyword evidence="2" id="KW-1003">Cell membrane</keyword>
<dbReference type="PANTHER" id="PTHR34390:SF2">
    <property type="entry name" value="SUCCINATE TRANSPORTER SUBUNIT YJJP-RELATED"/>
    <property type="match status" value="1"/>
</dbReference>
<reference evidence="10" key="1">
    <citation type="submission" date="2016-10" db="EMBL/GenBank/DDBJ databases">
        <authorList>
            <person name="Varghese N."/>
            <person name="Submissions S."/>
        </authorList>
    </citation>
    <scope>NUCLEOTIDE SEQUENCE [LARGE SCALE GENOMIC DNA]</scope>
    <source>
        <strain evidence="10">DSM 1551</strain>
    </source>
</reference>
<dbReference type="OrthoDB" id="9813917at2"/>
<dbReference type="GeneID" id="78289182"/>
<dbReference type="InterPro" id="IPR010619">
    <property type="entry name" value="ThrE-like_N"/>
</dbReference>
<evidence type="ECO:0000313" key="10">
    <source>
        <dbReference type="Proteomes" id="UP000198558"/>
    </source>
</evidence>
<evidence type="ECO:0000256" key="1">
    <source>
        <dbReference type="ARBA" id="ARBA00004651"/>
    </source>
</evidence>
<dbReference type="RefSeq" id="WP_092355796.1">
    <property type="nucleotide sequence ID" value="NZ_FOIN01000036.1"/>
</dbReference>
<dbReference type="Proteomes" id="UP000198558">
    <property type="component" value="Unassembled WGS sequence"/>
</dbReference>
<evidence type="ECO:0000256" key="3">
    <source>
        <dbReference type="ARBA" id="ARBA00022692"/>
    </source>
</evidence>
<evidence type="ECO:0000259" key="8">
    <source>
        <dbReference type="Pfam" id="PF06738"/>
    </source>
</evidence>
<evidence type="ECO:0000313" key="9">
    <source>
        <dbReference type="EMBL" id="SET75045.1"/>
    </source>
</evidence>
<dbReference type="GO" id="GO:0015744">
    <property type="term" value="P:succinate transport"/>
    <property type="evidence" value="ECO:0007669"/>
    <property type="project" value="TreeGrafter"/>
</dbReference>
<evidence type="ECO:0000256" key="6">
    <source>
        <dbReference type="ARBA" id="ARBA00034125"/>
    </source>
</evidence>
<keyword evidence="4 7" id="KW-1133">Transmembrane helix</keyword>
<comment type="subcellular location">
    <subcellularLocation>
        <location evidence="1">Cell membrane</location>
        <topology evidence="1">Multi-pass membrane protein</topology>
    </subcellularLocation>
</comment>
<proteinExistence type="inferred from homology"/>
<organism evidence="9 10">
    <name type="scientific">Thomasclavelia cocleata</name>
    <dbReference type="NCBI Taxonomy" id="69824"/>
    <lineage>
        <taxon>Bacteria</taxon>
        <taxon>Bacillati</taxon>
        <taxon>Bacillota</taxon>
        <taxon>Erysipelotrichia</taxon>
        <taxon>Erysipelotrichales</taxon>
        <taxon>Coprobacillaceae</taxon>
        <taxon>Thomasclavelia</taxon>
    </lineage>
</organism>
<accession>A0A1I0GV07</accession>
<protein>
    <submittedName>
        <fullName evidence="9">Uncharacterized membrane protein YjjP, DUF1212 family</fullName>
    </submittedName>
</protein>
<feature type="transmembrane region" description="Helical" evidence="7">
    <location>
        <begin position="112"/>
        <end position="133"/>
    </location>
</feature>
<feature type="transmembrane region" description="Helical" evidence="7">
    <location>
        <begin position="163"/>
        <end position="182"/>
    </location>
</feature>
<dbReference type="GO" id="GO:0005886">
    <property type="term" value="C:plasma membrane"/>
    <property type="evidence" value="ECO:0007669"/>
    <property type="project" value="UniProtKB-SubCell"/>
</dbReference>
<evidence type="ECO:0000256" key="7">
    <source>
        <dbReference type="SAM" id="Phobius"/>
    </source>
</evidence>
<gene>
    <name evidence="9" type="ORF">SAMN04489758_13620</name>
</gene>
<sequence>MNEQKLINLIGEIGRLLLKHGAEIYRVEESLIRMCKSYGYLNVEVFALPTYFTLTIEMHDNHTYTLSKRTQQNHVNLDMVYELNNLVRYVCNMSPDYDYLKKKINKIKNTPINMPLVFVGYGLGTGFFTTFFGGKINETITAMLIGFILYFFIWLMEILEINNLVSTLLSSILLTTIAIFSFKLNIISSLQSTIIGCLMILTPGVAITNSLRDIMSGDYISGMARMLEALLTATFIAAGVGIMMVILGG</sequence>
<name>A0A1I0GV07_9FIRM</name>